<dbReference type="InterPro" id="IPR000718">
    <property type="entry name" value="Peptidase_M13"/>
</dbReference>
<dbReference type="InterPro" id="IPR042089">
    <property type="entry name" value="Peptidase_M13_dom_2"/>
</dbReference>
<feature type="domain" description="Peptidase M13 N-terminal" evidence="2">
    <location>
        <begin position="1"/>
        <end position="123"/>
    </location>
</feature>
<evidence type="ECO:0000256" key="1">
    <source>
        <dbReference type="ARBA" id="ARBA00007357"/>
    </source>
</evidence>
<dbReference type="Proteomes" id="UP001054837">
    <property type="component" value="Unassembled WGS sequence"/>
</dbReference>
<keyword evidence="4" id="KW-1185">Reference proteome</keyword>
<dbReference type="PROSITE" id="PS51885">
    <property type="entry name" value="NEPRILYSIN"/>
    <property type="match status" value="1"/>
</dbReference>
<name>A0AAV4SWG8_9ARAC</name>
<organism evidence="3 4">
    <name type="scientific">Caerostris darwini</name>
    <dbReference type="NCBI Taxonomy" id="1538125"/>
    <lineage>
        <taxon>Eukaryota</taxon>
        <taxon>Metazoa</taxon>
        <taxon>Ecdysozoa</taxon>
        <taxon>Arthropoda</taxon>
        <taxon>Chelicerata</taxon>
        <taxon>Arachnida</taxon>
        <taxon>Araneae</taxon>
        <taxon>Araneomorphae</taxon>
        <taxon>Entelegynae</taxon>
        <taxon>Araneoidea</taxon>
        <taxon>Araneidae</taxon>
        <taxon>Caerostris</taxon>
    </lineage>
</organism>
<reference evidence="3 4" key="1">
    <citation type="submission" date="2021-06" db="EMBL/GenBank/DDBJ databases">
        <title>Caerostris darwini draft genome.</title>
        <authorList>
            <person name="Kono N."/>
            <person name="Arakawa K."/>
        </authorList>
    </citation>
    <scope>NUCLEOTIDE SEQUENCE [LARGE SCALE GENOMIC DNA]</scope>
</reference>
<dbReference type="Pfam" id="PF05649">
    <property type="entry name" value="Peptidase_M13_N"/>
    <property type="match status" value="1"/>
</dbReference>
<dbReference type="AlphaFoldDB" id="A0AAV4SWG8"/>
<dbReference type="InterPro" id="IPR008753">
    <property type="entry name" value="Peptidase_M13_N"/>
</dbReference>
<comment type="caution">
    <text evidence="3">The sequence shown here is derived from an EMBL/GenBank/DDBJ whole genome shotgun (WGS) entry which is preliminary data.</text>
</comment>
<evidence type="ECO:0000259" key="2">
    <source>
        <dbReference type="Pfam" id="PF05649"/>
    </source>
</evidence>
<dbReference type="Gene3D" id="1.10.1380.10">
    <property type="entry name" value="Neutral endopeptidase , domain2"/>
    <property type="match status" value="1"/>
</dbReference>
<evidence type="ECO:0000313" key="4">
    <source>
        <dbReference type="Proteomes" id="UP001054837"/>
    </source>
</evidence>
<proteinExistence type="inferred from homology"/>
<dbReference type="EMBL" id="BPLQ01008621">
    <property type="protein sequence ID" value="GIY38475.1"/>
    <property type="molecule type" value="Genomic_DNA"/>
</dbReference>
<accession>A0AAV4SWG8</accession>
<dbReference type="GO" id="GO:0006508">
    <property type="term" value="P:proteolysis"/>
    <property type="evidence" value="ECO:0007669"/>
    <property type="project" value="InterPro"/>
</dbReference>
<dbReference type="GO" id="GO:0004222">
    <property type="term" value="F:metalloendopeptidase activity"/>
    <property type="evidence" value="ECO:0007669"/>
    <property type="project" value="InterPro"/>
</dbReference>
<sequence>MPDRTYLVKGLNDSSTAAYFNLMVKTAKKLGANEETVEEELMQALNFEISLANYSLPREERRNISKLYNKYTVQKLQELVPQIDWMKYFNGLLNNPILPNEPLIVSVPDFVIRFADLILNTDKR</sequence>
<gene>
    <name evidence="3" type="ORF">CDAR_222011</name>
</gene>
<dbReference type="SUPFAM" id="SSF55486">
    <property type="entry name" value="Metalloproteases ('zincins'), catalytic domain"/>
    <property type="match status" value="1"/>
</dbReference>
<protein>
    <recommendedName>
        <fullName evidence="2">Peptidase M13 N-terminal domain-containing protein</fullName>
    </recommendedName>
</protein>
<comment type="similarity">
    <text evidence="1">Belongs to the peptidase M13 family.</text>
</comment>
<evidence type="ECO:0000313" key="3">
    <source>
        <dbReference type="EMBL" id="GIY38475.1"/>
    </source>
</evidence>